<dbReference type="Pfam" id="PF01477">
    <property type="entry name" value="PLAT"/>
    <property type="match status" value="1"/>
</dbReference>
<evidence type="ECO:0000256" key="4">
    <source>
        <dbReference type="ARBA" id="ARBA00022729"/>
    </source>
</evidence>
<keyword evidence="5 8" id="KW-1133">Transmembrane helix</keyword>
<dbReference type="InterPro" id="IPR036392">
    <property type="entry name" value="PLAT/LH2_dom_sf"/>
</dbReference>
<comment type="subcellular location">
    <subcellularLocation>
        <location evidence="1">Membrane</location>
        <topology evidence="1">Multi-pass membrane protein</topology>
    </subcellularLocation>
</comment>
<comment type="caution">
    <text evidence="10">The sequence shown here is derived from an EMBL/GenBank/DDBJ whole genome shotgun (WGS) entry which is preliminary data.</text>
</comment>
<dbReference type="SUPFAM" id="SSF49723">
    <property type="entry name" value="Lipase/lipooxygenase domain (PLAT/LH2 domain)"/>
    <property type="match status" value="1"/>
</dbReference>
<feature type="transmembrane region" description="Helical" evidence="8">
    <location>
        <begin position="459"/>
        <end position="481"/>
    </location>
</feature>
<evidence type="ECO:0000256" key="7">
    <source>
        <dbReference type="PROSITE-ProRule" id="PRU00152"/>
    </source>
</evidence>
<dbReference type="InterPro" id="IPR051223">
    <property type="entry name" value="Polycystin"/>
</dbReference>
<feature type="non-terminal residue" evidence="10">
    <location>
        <position position="1668"/>
    </location>
</feature>
<dbReference type="PANTHER" id="PTHR10877">
    <property type="entry name" value="POLYCYSTIN FAMILY MEMBER"/>
    <property type="match status" value="1"/>
</dbReference>
<keyword evidence="4" id="KW-0732">Signal</keyword>
<name>A0ABQ9E5V0_TEGGR</name>
<keyword evidence="6 8" id="KW-0472">Membrane</keyword>
<dbReference type="Pfam" id="PF20519">
    <property type="entry name" value="Polycystin_dom"/>
    <property type="match status" value="1"/>
</dbReference>
<evidence type="ECO:0000313" key="11">
    <source>
        <dbReference type="Proteomes" id="UP001217089"/>
    </source>
</evidence>
<gene>
    <name evidence="10" type="ORF">KUTeg_022977</name>
</gene>
<protein>
    <recommendedName>
        <fullName evidence="9">PLAT domain-containing protein</fullName>
    </recommendedName>
</protein>
<feature type="domain" description="PLAT" evidence="9">
    <location>
        <begin position="252"/>
        <end position="374"/>
    </location>
</feature>
<evidence type="ECO:0000256" key="5">
    <source>
        <dbReference type="ARBA" id="ARBA00022989"/>
    </source>
</evidence>
<organism evidence="10 11">
    <name type="scientific">Tegillarca granosa</name>
    <name type="common">Malaysian cockle</name>
    <name type="synonym">Anadara granosa</name>
    <dbReference type="NCBI Taxonomy" id="220873"/>
    <lineage>
        <taxon>Eukaryota</taxon>
        <taxon>Metazoa</taxon>
        <taxon>Spiralia</taxon>
        <taxon>Lophotrochozoa</taxon>
        <taxon>Mollusca</taxon>
        <taxon>Bivalvia</taxon>
        <taxon>Autobranchia</taxon>
        <taxon>Pteriomorphia</taxon>
        <taxon>Arcoida</taxon>
        <taxon>Arcoidea</taxon>
        <taxon>Arcidae</taxon>
        <taxon>Tegillarca</taxon>
    </lineage>
</organism>
<dbReference type="InterPro" id="IPR001024">
    <property type="entry name" value="PLAT/LH2_dom"/>
</dbReference>
<proteinExistence type="inferred from homology"/>
<evidence type="ECO:0000256" key="2">
    <source>
        <dbReference type="ARBA" id="ARBA00007200"/>
    </source>
</evidence>
<feature type="transmembrane region" description="Helical" evidence="8">
    <location>
        <begin position="1308"/>
        <end position="1325"/>
    </location>
</feature>
<accession>A0ABQ9E5V0</accession>
<evidence type="ECO:0000256" key="3">
    <source>
        <dbReference type="ARBA" id="ARBA00022692"/>
    </source>
</evidence>
<dbReference type="Proteomes" id="UP001217089">
    <property type="component" value="Unassembled WGS sequence"/>
</dbReference>
<evidence type="ECO:0000313" key="10">
    <source>
        <dbReference type="EMBL" id="KAJ8298917.1"/>
    </source>
</evidence>
<feature type="transmembrane region" description="Helical" evidence="8">
    <location>
        <begin position="1198"/>
        <end position="1217"/>
    </location>
</feature>
<comment type="similarity">
    <text evidence="2">Belongs to the polycystin family.</text>
</comment>
<evidence type="ECO:0000256" key="1">
    <source>
        <dbReference type="ARBA" id="ARBA00004141"/>
    </source>
</evidence>
<keyword evidence="11" id="KW-1185">Reference proteome</keyword>
<reference evidence="10 11" key="1">
    <citation type="submission" date="2022-12" db="EMBL/GenBank/DDBJ databases">
        <title>Chromosome-level genome of Tegillarca granosa.</title>
        <authorList>
            <person name="Kim J."/>
        </authorList>
    </citation>
    <scope>NUCLEOTIDE SEQUENCE [LARGE SCALE GENOMIC DNA]</scope>
    <source>
        <strain evidence="10">Teg-2019</strain>
        <tissue evidence="10">Adductor muscle</tissue>
    </source>
</reference>
<dbReference type="InterPro" id="IPR046791">
    <property type="entry name" value="Polycystin_dom"/>
</dbReference>
<feature type="transmembrane region" description="Helical" evidence="8">
    <location>
        <begin position="1276"/>
        <end position="1296"/>
    </location>
</feature>
<feature type="transmembrane region" description="Helical" evidence="8">
    <location>
        <begin position="876"/>
        <end position="900"/>
    </location>
</feature>
<dbReference type="Gene3D" id="2.60.60.20">
    <property type="entry name" value="PLAT/LH2 domain"/>
    <property type="match status" value="1"/>
</dbReference>
<evidence type="ECO:0000256" key="6">
    <source>
        <dbReference type="ARBA" id="ARBA00023136"/>
    </source>
</evidence>
<dbReference type="Pfam" id="PF08016">
    <property type="entry name" value="PKD_channel"/>
    <property type="match status" value="1"/>
</dbReference>
<dbReference type="PROSITE" id="PS50095">
    <property type="entry name" value="PLAT"/>
    <property type="match status" value="1"/>
</dbReference>
<comment type="caution">
    <text evidence="7">Lacks conserved residue(s) required for the propagation of feature annotation.</text>
</comment>
<feature type="transmembrane region" description="Helical" evidence="8">
    <location>
        <begin position="1161"/>
        <end position="1186"/>
    </location>
</feature>
<dbReference type="InterPro" id="IPR013122">
    <property type="entry name" value="PKD1_2_channel"/>
</dbReference>
<feature type="transmembrane region" description="Helical" evidence="8">
    <location>
        <begin position="1337"/>
        <end position="1362"/>
    </location>
</feature>
<sequence>MSASFDMLVSYKSNPYVHSSNNDEVDGSVLKINATKDNGEELRLEDPDDPVVLAVDMSSIFDDDSTWKDMEKFESVNGAFMIARDFNISLNAIIVEIKLKSIKVCTTYGRSRVEDSRPDNLPVAFENQILRITIINENISEPMKPIVITVLCDVGLPIHEYRIAEVDLRYFDKTSGTWNQSDGLKANAAKGKSVGFKSNFFGTFSANALFIPPQPINFAEIFLNFHERLRSTPHFLVWSNLPLVDSLPDARYSYNMIFYTDIRSAKYFTSTVYLELKGKQGRTGIRILQDGQRENFGRGTSSYFTMKTKEHLGKLLELKLWHDNSGKYAKWLLIIIRSQSSLISHLYTNYRYMFFCGKWLSVEHDDGKTWRKLRPMALDIISGNDMFNELSKRNLFDDHLWLSMSMRPTYSSFTRVQRLWTLAALLFLSMITSAMWYETGDQSDGSGIKIGPLKLNYKMVYVGFMSSVICVFPSLIIMHMFKNRRVRSCKLSKRKKIEKHKDGRTFQNIDNLTELESIHSENLDTISNDKDNCIAGYKGAQIGYKVSDENTNCIPNVGFTGDSFYAKILNSTQTTLCPVTTNETINYKTDDKTRNFKTYPCNKSVNENVNYQTHLFKKTEQEPHSLQFHHNHVLNNTAYTETNSEKEFETFNLLAPNKVENERENYEGYKCNVPMKNVDNVQLYHNMKHEDDKDVVKCNEAWVDKEKKPTCCVQKENSFFTFLYTLEWGPEKTGEWMMAFFFGAIENVLVIEPIKISTFLVKYLPQELRSFIKCDCGNVMVVVFALLISCFFKSVALKYFGDSFDKADNSIRSEDTTSYVPADDGNSLIITLSLSINIIPPSLMEFPGGKEEDNEMLELKKKLLLDRRLNEKIKSWMYQFLYILVLGIICSHNIITASYYQNKELAETLSPTTKLLERADIWKWLESQLLNATFPKWYYNDMVRPAYVQRFTQNTYNLKLGPVRIRQVRTKVLYLDKVVILKFSLKKKMHDNIFMNIINRCVFQRSCKINYFMLDAVGTCPQKYSLDTEETNNFCVDWVTFNETCFDENEETDYSFEYTDDSKTKSMPYSGIFATYSGGGYVVDLGPKQSLALSYIQKLKEGNWINENTRAVFVETLTYNANTRAFTHARVVIETPEIGGVFLTTYVWSANLYPYITSLDFVVLICQISFILIIFIRFILFLVMVCKTKGRCCTSMMTWVRLLEIILAIGSITSYILRIDNTITAIETLFNNFEEVYTAMISLVMFLVIIELLQPLTFNYYFYLMRTSLAVAGKDLFGMFVWIIIPMTAFAMLLYLHGGYLEESFRDLPNSFMTVLLFLIGMTFSNRTEVNHTFITIVYCSYTVLMSMVFISVFISILSIGYNDVKSENFKDEEPFDAELSDHLYFIISNFIRSFFPKRKPKFVEETIPRDLLLEKVHELEEKVWKLNLEEVRYHKKLTQEMLTIKPAPVKYLQCLISWDTNKTTLSYTNDNHVCVLEMTIPDQSTEEKIMISVSNGNKKSKNTFPFNVPENKRTPIFSIRKISKLHNQVAFRASLKTMPTNAVLIYNENAKKTHFGKFEISPQGGEYSICNKTTVIKFEPDCVTDDCSFTVKAIPFGISSMVEFMVSEDILKPMRITIPRYGGNSRDSTEMIVILKQGDNDWIKLNVLLDIQPDKFQFTLPISNVIK</sequence>
<feature type="transmembrane region" description="Helical" evidence="8">
    <location>
        <begin position="1237"/>
        <end position="1264"/>
    </location>
</feature>
<keyword evidence="3 8" id="KW-0812">Transmembrane</keyword>
<feature type="transmembrane region" description="Helical" evidence="8">
    <location>
        <begin position="779"/>
        <end position="800"/>
    </location>
</feature>
<dbReference type="EMBL" id="JARBDR010000921">
    <property type="protein sequence ID" value="KAJ8298917.1"/>
    <property type="molecule type" value="Genomic_DNA"/>
</dbReference>
<evidence type="ECO:0000259" key="9">
    <source>
        <dbReference type="PROSITE" id="PS50095"/>
    </source>
</evidence>
<dbReference type="PANTHER" id="PTHR10877:SF150">
    <property type="entry name" value="REJ DOMAIN-CONTAINING PROTEIN"/>
    <property type="match status" value="1"/>
</dbReference>
<evidence type="ECO:0000256" key="8">
    <source>
        <dbReference type="SAM" id="Phobius"/>
    </source>
</evidence>